<evidence type="ECO:0000259" key="2">
    <source>
        <dbReference type="Pfam" id="PF12697"/>
    </source>
</evidence>
<keyword evidence="4" id="KW-1185">Reference proteome</keyword>
<protein>
    <submittedName>
        <fullName evidence="3">Alpha/beta hydrolase</fullName>
    </submittedName>
</protein>
<dbReference type="PANTHER" id="PTHR43798:SF31">
    <property type="entry name" value="AB HYDROLASE SUPERFAMILY PROTEIN YCLE"/>
    <property type="match status" value="1"/>
</dbReference>
<evidence type="ECO:0000256" key="1">
    <source>
        <dbReference type="ARBA" id="ARBA00022801"/>
    </source>
</evidence>
<reference evidence="3 4" key="1">
    <citation type="submission" date="2021-02" db="EMBL/GenBank/DDBJ databases">
        <title>Complete genome of Desulfoluna sp. strain ASN36.</title>
        <authorList>
            <person name="Takahashi A."/>
            <person name="Kojima H."/>
            <person name="Fukui M."/>
        </authorList>
    </citation>
    <scope>NUCLEOTIDE SEQUENCE [LARGE SCALE GENOMIC DNA]</scope>
    <source>
        <strain evidence="3 4">ASN36</strain>
    </source>
</reference>
<accession>A0ABM7PDC1</accession>
<name>A0ABM7PDC1_9BACT</name>
<proteinExistence type="predicted"/>
<organism evidence="3 4">
    <name type="scientific">Desulfoluna limicola</name>
    <dbReference type="NCBI Taxonomy" id="2810562"/>
    <lineage>
        <taxon>Bacteria</taxon>
        <taxon>Pseudomonadati</taxon>
        <taxon>Thermodesulfobacteriota</taxon>
        <taxon>Desulfobacteria</taxon>
        <taxon>Desulfobacterales</taxon>
        <taxon>Desulfolunaceae</taxon>
        <taxon>Desulfoluna</taxon>
    </lineage>
</organism>
<dbReference type="GO" id="GO:0016787">
    <property type="term" value="F:hydrolase activity"/>
    <property type="evidence" value="ECO:0007669"/>
    <property type="project" value="UniProtKB-KW"/>
</dbReference>
<dbReference type="EMBL" id="AP024488">
    <property type="protein sequence ID" value="BCS95622.1"/>
    <property type="molecule type" value="Genomic_DNA"/>
</dbReference>
<evidence type="ECO:0000313" key="3">
    <source>
        <dbReference type="EMBL" id="BCS95622.1"/>
    </source>
</evidence>
<dbReference type="Proteomes" id="UP001320148">
    <property type="component" value="Chromosome"/>
</dbReference>
<keyword evidence="1 3" id="KW-0378">Hydrolase</keyword>
<evidence type="ECO:0000313" key="4">
    <source>
        <dbReference type="Proteomes" id="UP001320148"/>
    </source>
</evidence>
<dbReference type="Pfam" id="PF12697">
    <property type="entry name" value="Abhydrolase_6"/>
    <property type="match status" value="1"/>
</dbReference>
<dbReference type="PANTHER" id="PTHR43798">
    <property type="entry name" value="MONOACYLGLYCEROL LIPASE"/>
    <property type="match status" value="1"/>
</dbReference>
<gene>
    <name evidence="3" type="ORF">DSLASN_12540</name>
</gene>
<dbReference type="SUPFAM" id="SSF53474">
    <property type="entry name" value="alpha/beta-Hydrolases"/>
    <property type="match status" value="1"/>
</dbReference>
<dbReference type="InterPro" id="IPR029058">
    <property type="entry name" value="AB_hydrolase_fold"/>
</dbReference>
<feature type="domain" description="AB hydrolase-1" evidence="2">
    <location>
        <begin position="57"/>
        <end position="253"/>
    </location>
</feature>
<dbReference type="InterPro" id="IPR050266">
    <property type="entry name" value="AB_hydrolase_sf"/>
</dbReference>
<sequence length="269" mass="29273">MDSIESEAGMENLRTYGDAPFDIAVLHGGPGAAGEMAPVARELSKDWGVLEPLQTAETLEGQVAELQAVLKEHAHGPVSLVGFSWGAWLGVILASRFPGLVKKLILVGCGPFYEADAQGIHERRMGRLTPEERAEVNRLMPSLNDPSEVVRDEVFGRFGALFSKADAFDPLDNTMDEVMCSARIFKGVWPGADALRRRGDLLAMASTISCPVVAIHGDTDPHPAKGVQGPLSECLDDFRFILLPRCGHKPWGERQARGRFFEVLRGELG</sequence>
<dbReference type="InterPro" id="IPR000073">
    <property type="entry name" value="AB_hydrolase_1"/>
</dbReference>
<dbReference type="Gene3D" id="3.40.50.1820">
    <property type="entry name" value="alpha/beta hydrolase"/>
    <property type="match status" value="1"/>
</dbReference>